<evidence type="ECO:0000259" key="2">
    <source>
        <dbReference type="Pfam" id="PF25597"/>
    </source>
</evidence>
<organism evidence="3 4">
    <name type="scientific">Mucuna pruriens</name>
    <name type="common">Velvet bean</name>
    <name type="synonym">Dolichos pruriens</name>
    <dbReference type="NCBI Taxonomy" id="157652"/>
    <lineage>
        <taxon>Eukaryota</taxon>
        <taxon>Viridiplantae</taxon>
        <taxon>Streptophyta</taxon>
        <taxon>Embryophyta</taxon>
        <taxon>Tracheophyta</taxon>
        <taxon>Spermatophyta</taxon>
        <taxon>Magnoliopsida</taxon>
        <taxon>eudicotyledons</taxon>
        <taxon>Gunneridae</taxon>
        <taxon>Pentapetalae</taxon>
        <taxon>rosids</taxon>
        <taxon>fabids</taxon>
        <taxon>Fabales</taxon>
        <taxon>Fabaceae</taxon>
        <taxon>Papilionoideae</taxon>
        <taxon>50 kb inversion clade</taxon>
        <taxon>NPAAA clade</taxon>
        <taxon>indigoferoid/millettioid clade</taxon>
        <taxon>Phaseoleae</taxon>
        <taxon>Mucuna</taxon>
    </lineage>
</organism>
<feature type="domain" description="Reverse transcriptase Ty1/copia-type" evidence="1">
    <location>
        <begin position="205"/>
        <end position="274"/>
    </location>
</feature>
<sequence>MSVSNVYWGEDVLISTYIINRLPTHVLNSISPIKHILSFFPSSPLMLSLPSRVFRCVAFVQSHNPHLGKLDPKVVKCVFIGYPLNKKGFKCYHPPSRRVFVSIDPSTSGGSYQEVQSIIKSLPFPTQDVQVQEVTKPILVLDQVQLSELEVSIPKNPIEDVTNNIFIVAIDAIKTPTSIQEALKVENWVQPMKEEMKALEKTSPWEIVDRPKDKRVVDCRWIDIVKCKSDVTLGRYKERLVAKGYIYTYGIDYEETFALVEKMNTIRVILSIVAHFD</sequence>
<keyword evidence="4" id="KW-1185">Reference proteome</keyword>
<evidence type="ECO:0000313" key="3">
    <source>
        <dbReference type="EMBL" id="RDY03845.1"/>
    </source>
</evidence>
<dbReference type="STRING" id="157652.A0A371HM12"/>
<dbReference type="Proteomes" id="UP000257109">
    <property type="component" value="Unassembled WGS sequence"/>
</dbReference>
<protein>
    <submittedName>
        <fullName evidence="3">Uncharacterized protein</fullName>
    </submittedName>
</protein>
<feature type="domain" description="Retroviral polymerase SH3-like" evidence="2">
    <location>
        <begin position="56"/>
        <end position="104"/>
    </location>
</feature>
<proteinExistence type="predicted"/>
<dbReference type="AlphaFoldDB" id="A0A371HM12"/>
<feature type="non-terminal residue" evidence="3">
    <location>
        <position position="1"/>
    </location>
</feature>
<evidence type="ECO:0000313" key="4">
    <source>
        <dbReference type="Proteomes" id="UP000257109"/>
    </source>
</evidence>
<name>A0A371HM12_MUCPR</name>
<reference evidence="3" key="1">
    <citation type="submission" date="2018-05" db="EMBL/GenBank/DDBJ databases">
        <title>Draft genome of Mucuna pruriens seed.</title>
        <authorList>
            <person name="Nnadi N.E."/>
            <person name="Vos R."/>
            <person name="Hasami M.H."/>
            <person name="Devisetty U.K."/>
            <person name="Aguiy J.C."/>
        </authorList>
    </citation>
    <scope>NUCLEOTIDE SEQUENCE [LARGE SCALE GENOMIC DNA]</scope>
    <source>
        <strain evidence="3">JCA_2017</strain>
    </source>
</reference>
<dbReference type="EMBL" id="QJKJ01002194">
    <property type="protein sequence ID" value="RDY03845.1"/>
    <property type="molecule type" value="Genomic_DNA"/>
</dbReference>
<evidence type="ECO:0000259" key="1">
    <source>
        <dbReference type="Pfam" id="PF07727"/>
    </source>
</evidence>
<accession>A0A371HM12</accession>
<dbReference type="InterPro" id="IPR057670">
    <property type="entry name" value="SH3_retrovirus"/>
</dbReference>
<dbReference type="Pfam" id="PF07727">
    <property type="entry name" value="RVT_2"/>
    <property type="match status" value="1"/>
</dbReference>
<dbReference type="Pfam" id="PF25597">
    <property type="entry name" value="SH3_retrovirus"/>
    <property type="match status" value="1"/>
</dbReference>
<comment type="caution">
    <text evidence="3">The sequence shown here is derived from an EMBL/GenBank/DDBJ whole genome shotgun (WGS) entry which is preliminary data.</text>
</comment>
<dbReference type="InterPro" id="IPR013103">
    <property type="entry name" value="RVT_2"/>
</dbReference>
<gene>
    <name evidence="3" type="ORF">CR513_12513</name>
</gene>
<dbReference type="OrthoDB" id="8064907at2759"/>